<protein>
    <submittedName>
        <fullName evidence="2">Glyoxalase</fullName>
    </submittedName>
</protein>
<dbReference type="Gene3D" id="3.10.180.10">
    <property type="entry name" value="2,3-Dihydroxybiphenyl 1,2-Dioxygenase, domain 1"/>
    <property type="match status" value="1"/>
</dbReference>
<dbReference type="Pfam" id="PF00903">
    <property type="entry name" value="Glyoxalase"/>
    <property type="match status" value="1"/>
</dbReference>
<name>A0A1A6C1B2_9GAMM</name>
<dbReference type="PROSITE" id="PS51819">
    <property type="entry name" value="VOC"/>
    <property type="match status" value="1"/>
</dbReference>
<dbReference type="InterPro" id="IPR037523">
    <property type="entry name" value="VOC_core"/>
</dbReference>
<sequence>MKRVINWFEIPAVDFERAVRFYETVMQTTLRREEMGGARFGIFPYEMPATSGAVTQMAALKPGSDGTLIYLDATPDVDAVLGRVEAAGGSVVLQKTLVSEDIGYIGIFIDSEGNRVGVHAPK</sequence>
<gene>
    <name evidence="2" type="ORF">Thpro_022598</name>
</gene>
<comment type="caution">
    <text evidence="2">The sequence shown here is derived from an EMBL/GenBank/DDBJ whole genome shotgun (WGS) entry which is preliminary data.</text>
</comment>
<organism evidence="2 3">
    <name type="scientific">Acidihalobacter prosperus</name>
    <dbReference type="NCBI Taxonomy" id="160660"/>
    <lineage>
        <taxon>Bacteria</taxon>
        <taxon>Pseudomonadati</taxon>
        <taxon>Pseudomonadota</taxon>
        <taxon>Gammaproteobacteria</taxon>
        <taxon>Chromatiales</taxon>
        <taxon>Ectothiorhodospiraceae</taxon>
        <taxon>Acidihalobacter</taxon>
    </lineage>
</organism>
<dbReference type="InterPro" id="IPR029068">
    <property type="entry name" value="Glyas_Bleomycin-R_OHBP_Dase"/>
</dbReference>
<dbReference type="OrthoDB" id="8776491at2"/>
<dbReference type="Proteomes" id="UP000029273">
    <property type="component" value="Unassembled WGS sequence"/>
</dbReference>
<dbReference type="SUPFAM" id="SSF54593">
    <property type="entry name" value="Glyoxalase/Bleomycin resistance protein/Dihydroxybiphenyl dioxygenase"/>
    <property type="match status" value="1"/>
</dbReference>
<evidence type="ECO:0000313" key="2">
    <source>
        <dbReference type="EMBL" id="OBS08348.1"/>
    </source>
</evidence>
<accession>A0A1A6C1B2</accession>
<keyword evidence="3" id="KW-1185">Reference proteome</keyword>
<feature type="domain" description="VOC" evidence="1">
    <location>
        <begin position="4"/>
        <end position="121"/>
    </location>
</feature>
<dbReference type="RefSeq" id="WP_038092682.1">
    <property type="nucleotide sequence ID" value="NZ_JQSG02000006.1"/>
</dbReference>
<dbReference type="PANTHER" id="PTHR33993">
    <property type="entry name" value="GLYOXALASE-RELATED"/>
    <property type="match status" value="1"/>
</dbReference>
<evidence type="ECO:0000259" key="1">
    <source>
        <dbReference type="PROSITE" id="PS51819"/>
    </source>
</evidence>
<dbReference type="InterPro" id="IPR052164">
    <property type="entry name" value="Anthracycline_SecMetBiosynth"/>
</dbReference>
<dbReference type="AlphaFoldDB" id="A0A1A6C1B2"/>
<dbReference type="CDD" id="cd07247">
    <property type="entry name" value="SgaA_N_like"/>
    <property type="match status" value="1"/>
</dbReference>
<evidence type="ECO:0000313" key="3">
    <source>
        <dbReference type="Proteomes" id="UP000029273"/>
    </source>
</evidence>
<dbReference type="InterPro" id="IPR004360">
    <property type="entry name" value="Glyas_Fos-R_dOase_dom"/>
</dbReference>
<reference evidence="2 3" key="1">
    <citation type="journal article" date="2014" name="Genome Announc.">
        <title>Draft Genome Sequence of the Iron-Oxidizing, Acidophilic, and Halotolerant 'Thiobacillus prosperus' Type Strain DSM 5130.</title>
        <authorList>
            <person name="Ossandon F.J."/>
            <person name="Cardenas J.P."/>
            <person name="Corbett M."/>
            <person name="Quatrini R."/>
            <person name="Holmes D.S."/>
            <person name="Watkin E."/>
        </authorList>
    </citation>
    <scope>NUCLEOTIDE SEQUENCE [LARGE SCALE GENOMIC DNA]</scope>
    <source>
        <strain evidence="2 3">DSM 5130</strain>
    </source>
</reference>
<proteinExistence type="predicted"/>
<dbReference type="PANTHER" id="PTHR33993:SF2">
    <property type="entry name" value="VOC DOMAIN-CONTAINING PROTEIN"/>
    <property type="match status" value="1"/>
</dbReference>
<dbReference type="EMBL" id="JQSG02000006">
    <property type="protein sequence ID" value="OBS08348.1"/>
    <property type="molecule type" value="Genomic_DNA"/>
</dbReference>
<dbReference type="STRING" id="160660.BJI67_02395"/>